<dbReference type="AlphaFoldDB" id="A0A377B8S7"/>
<proteinExistence type="predicted"/>
<gene>
    <name evidence="1" type="ORF">NCTC9962_04087</name>
</gene>
<name>A0A377B8S7_ECOLX</name>
<sequence length="54" mass="6124">MLAALPIEKTAQAWNVLSKEPHVGVEFVMTHLQLTGLQGFYSLLFHATRKKRCL</sequence>
<dbReference type="EMBL" id="UGED01000009">
    <property type="protein sequence ID" value="STL52389.1"/>
    <property type="molecule type" value="Genomic_DNA"/>
</dbReference>
<reference evidence="1 2" key="1">
    <citation type="submission" date="2018-06" db="EMBL/GenBank/DDBJ databases">
        <authorList>
            <consortium name="Pathogen Informatics"/>
            <person name="Doyle S."/>
        </authorList>
    </citation>
    <scope>NUCLEOTIDE SEQUENCE [LARGE SCALE GENOMIC DNA]</scope>
    <source>
        <strain evidence="1 2">NCTC9962</strain>
    </source>
</reference>
<accession>A0A377B8S7</accession>
<evidence type="ECO:0000313" key="1">
    <source>
        <dbReference type="EMBL" id="STL52389.1"/>
    </source>
</evidence>
<evidence type="ECO:0000313" key="2">
    <source>
        <dbReference type="Proteomes" id="UP000254052"/>
    </source>
</evidence>
<organism evidence="1 2">
    <name type="scientific">Escherichia coli</name>
    <dbReference type="NCBI Taxonomy" id="562"/>
    <lineage>
        <taxon>Bacteria</taxon>
        <taxon>Pseudomonadati</taxon>
        <taxon>Pseudomonadota</taxon>
        <taxon>Gammaproteobacteria</taxon>
        <taxon>Enterobacterales</taxon>
        <taxon>Enterobacteriaceae</taxon>
        <taxon>Escherichia</taxon>
    </lineage>
</organism>
<dbReference type="Proteomes" id="UP000254052">
    <property type="component" value="Unassembled WGS sequence"/>
</dbReference>
<protein>
    <submittedName>
        <fullName evidence="1">Putative nucleic acid binding protein (Putative regulator)</fullName>
    </submittedName>
</protein>